<evidence type="ECO:0000313" key="6">
    <source>
        <dbReference type="Proteomes" id="UP001209878"/>
    </source>
</evidence>
<sequence length="139" mass="16480">MTAADVFPDVKNVSASDKLKEDVWMIRPCEVYHDEYKECKSWKGRFHQYYIHGKTLDCDTWKRDLKNCLEYRYTASQQAAEQLLQSEQTRREARLSKARANDVWEYRTSPPETWSAPLPEYLERTKIPKVEVNQLCVIS</sequence>
<dbReference type="InterPro" id="IPR021475">
    <property type="entry name" value="Pants/Emi1-like"/>
</dbReference>
<proteinExistence type="inferred from homology"/>
<dbReference type="PANTHER" id="PTHR28052">
    <property type="entry name" value="UPF0545 PROTEIN C22ORF39"/>
    <property type="match status" value="1"/>
</dbReference>
<dbReference type="GO" id="GO:0043083">
    <property type="term" value="C:synaptic cleft"/>
    <property type="evidence" value="ECO:0007669"/>
    <property type="project" value="UniProtKB-SubCell"/>
</dbReference>
<organism evidence="5 6">
    <name type="scientific">Ridgeia piscesae</name>
    <name type="common">Tubeworm</name>
    <dbReference type="NCBI Taxonomy" id="27915"/>
    <lineage>
        <taxon>Eukaryota</taxon>
        <taxon>Metazoa</taxon>
        <taxon>Spiralia</taxon>
        <taxon>Lophotrochozoa</taxon>
        <taxon>Annelida</taxon>
        <taxon>Polychaeta</taxon>
        <taxon>Sedentaria</taxon>
        <taxon>Canalipalpata</taxon>
        <taxon>Sabellida</taxon>
        <taxon>Siboglinidae</taxon>
        <taxon>Ridgeia</taxon>
    </lineage>
</organism>
<reference evidence="5" key="1">
    <citation type="journal article" date="2023" name="Mol. Biol. Evol.">
        <title>Third-Generation Sequencing Reveals the Adaptive Role of the Epigenome in Three Deep-Sea Polychaetes.</title>
        <authorList>
            <person name="Perez M."/>
            <person name="Aroh O."/>
            <person name="Sun Y."/>
            <person name="Lan Y."/>
            <person name="Juniper S.K."/>
            <person name="Young C.R."/>
            <person name="Angers B."/>
            <person name="Qian P.Y."/>
        </authorList>
    </citation>
    <scope>NUCLEOTIDE SEQUENCE</scope>
    <source>
        <strain evidence="5">R07B-5</strain>
    </source>
</reference>
<evidence type="ECO:0000256" key="2">
    <source>
        <dbReference type="ARBA" id="ARBA00043942"/>
    </source>
</evidence>
<evidence type="ECO:0000256" key="1">
    <source>
        <dbReference type="ARBA" id="ARBA00006412"/>
    </source>
</evidence>
<comment type="caution">
    <text evidence="5">The sequence shown here is derived from an EMBL/GenBank/DDBJ whole genome shotgun (WGS) entry which is preliminary data.</text>
</comment>
<dbReference type="Pfam" id="PF11326">
    <property type="entry name" value="PANTS-like"/>
    <property type="match status" value="1"/>
</dbReference>
<dbReference type="Proteomes" id="UP001209878">
    <property type="component" value="Unassembled WGS sequence"/>
</dbReference>
<keyword evidence="6" id="KW-1185">Reference proteome</keyword>
<gene>
    <name evidence="5" type="ORF">NP493_10g04024</name>
</gene>
<dbReference type="PANTHER" id="PTHR28052:SF1">
    <property type="entry name" value="UPF0545 PROTEIN C22ORF39"/>
    <property type="match status" value="1"/>
</dbReference>
<evidence type="ECO:0000313" key="5">
    <source>
        <dbReference type="EMBL" id="KAK2193540.1"/>
    </source>
</evidence>
<comment type="similarity">
    <text evidence="1">Belongs to the UPF0545 family.</text>
</comment>
<comment type="subcellular location">
    <subcellularLocation>
        <location evidence="2">Synaptic cleft</location>
    </subcellularLocation>
</comment>
<evidence type="ECO:0000256" key="4">
    <source>
        <dbReference type="ARBA" id="ARBA00044235"/>
    </source>
</evidence>
<accession>A0AAD9ULC8</accession>
<dbReference type="EMBL" id="JAODUO010000011">
    <property type="protein sequence ID" value="KAK2193540.1"/>
    <property type="molecule type" value="Genomic_DNA"/>
</dbReference>
<name>A0AAD9ULC8_RIDPI</name>
<protein>
    <recommendedName>
        <fullName evidence="3">Synaptic plasticity regulator PANTS</fullName>
    </recommendedName>
    <alternativeName>
        <fullName evidence="4">Plasticity-associated neural transcript short</fullName>
    </alternativeName>
</protein>
<dbReference type="AlphaFoldDB" id="A0AAD9ULC8"/>
<evidence type="ECO:0000256" key="3">
    <source>
        <dbReference type="ARBA" id="ARBA00044072"/>
    </source>
</evidence>